<comment type="similarity">
    <text evidence="1">Belongs to the protein kinase superfamily. NEK Ser/Thr protein kinase family. NIMA subfamily.</text>
</comment>
<keyword evidence="7 10" id="KW-0067">ATP-binding</keyword>
<evidence type="ECO:0000259" key="13">
    <source>
        <dbReference type="PROSITE" id="PS50011"/>
    </source>
</evidence>
<evidence type="ECO:0000256" key="12">
    <source>
        <dbReference type="SAM" id="MobiDB-lite"/>
    </source>
</evidence>
<dbReference type="EC" id="2.7.11.1" evidence="2"/>
<evidence type="ECO:0000256" key="6">
    <source>
        <dbReference type="ARBA" id="ARBA00022777"/>
    </source>
</evidence>
<evidence type="ECO:0000313" key="14">
    <source>
        <dbReference type="EMBL" id="KAK9810092.1"/>
    </source>
</evidence>
<feature type="compositionally biased region" description="Basic and acidic residues" evidence="12">
    <location>
        <begin position="1"/>
        <end position="10"/>
    </location>
</feature>
<proteinExistence type="inferred from homology"/>
<dbReference type="Pfam" id="PF00069">
    <property type="entry name" value="Pkinase"/>
    <property type="match status" value="1"/>
</dbReference>
<dbReference type="CDD" id="cd08530">
    <property type="entry name" value="STKc_CNK2-like"/>
    <property type="match status" value="1"/>
</dbReference>
<dbReference type="InterPro" id="IPR011009">
    <property type="entry name" value="Kinase-like_dom_sf"/>
</dbReference>
<keyword evidence="6" id="KW-0418">Kinase</keyword>
<reference evidence="14 15" key="1">
    <citation type="journal article" date="2024" name="Nat. Commun.">
        <title>Phylogenomics reveals the evolutionary origins of lichenization in chlorophyte algae.</title>
        <authorList>
            <person name="Puginier C."/>
            <person name="Libourel C."/>
            <person name="Otte J."/>
            <person name="Skaloud P."/>
            <person name="Haon M."/>
            <person name="Grisel S."/>
            <person name="Petersen M."/>
            <person name="Berrin J.G."/>
            <person name="Delaux P.M."/>
            <person name="Dal Grande F."/>
            <person name="Keller J."/>
        </authorList>
    </citation>
    <scope>NUCLEOTIDE SEQUENCE [LARGE SCALE GENOMIC DNA]</scope>
    <source>
        <strain evidence="14 15">SAG 2043</strain>
    </source>
</reference>
<dbReference type="InterPro" id="IPR008271">
    <property type="entry name" value="Ser/Thr_kinase_AS"/>
</dbReference>
<evidence type="ECO:0000256" key="3">
    <source>
        <dbReference type="ARBA" id="ARBA00022527"/>
    </source>
</evidence>
<comment type="caution">
    <text evidence="14">The sequence shown here is derived from an EMBL/GenBank/DDBJ whole genome shotgun (WGS) entry which is preliminary data.</text>
</comment>
<dbReference type="PANTHER" id="PTHR44899:SF6">
    <property type="entry name" value="SERINE_THREONINE PROTEIN KINASE"/>
    <property type="match status" value="1"/>
</dbReference>
<dbReference type="PANTHER" id="PTHR44899">
    <property type="entry name" value="CAMK FAMILY PROTEIN KINASE"/>
    <property type="match status" value="1"/>
</dbReference>
<comment type="catalytic activity">
    <reaction evidence="9">
        <text>L-seryl-[protein] + ATP = O-phospho-L-seryl-[protein] + ADP + H(+)</text>
        <dbReference type="Rhea" id="RHEA:17989"/>
        <dbReference type="Rhea" id="RHEA-COMP:9863"/>
        <dbReference type="Rhea" id="RHEA-COMP:11604"/>
        <dbReference type="ChEBI" id="CHEBI:15378"/>
        <dbReference type="ChEBI" id="CHEBI:29999"/>
        <dbReference type="ChEBI" id="CHEBI:30616"/>
        <dbReference type="ChEBI" id="CHEBI:83421"/>
        <dbReference type="ChEBI" id="CHEBI:456216"/>
        <dbReference type="EC" id="2.7.11.1"/>
    </reaction>
</comment>
<evidence type="ECO:0000256" key="11">
    <source>
        <dbReference type="RuleBase" id="RU000304"/>
    </source>
</evidence>
<dbReference type="SMART" id="SM00220">
    <property type="entry name" value="S_TKc"/>
    <property type="match status" value="1"/>
</dbReference>
<evidence type="ECO:0000256" key="7">
    <source>
        <dbReference type="ARBA" id="ARBA00022840"/>
    </source>
</evidence>
<evidence type="ECO:0000256" key="4">
    <source>
        <dbReference type="ARBA" id="ARBA00022679"/>
    </source>
</evidence>
<accession>A0AAW1PMM7</accession>
<dbReference type="PRINTS" id="PR00109">
    <property type="entry name" value="TYRKINASE"/>
</dbReference>
<feature type="region of interest" description="Disordered" evidence="12">
    <location>
        <begin position="328"/>
        <end position="355"/>
    </location>
</feature>
<dbReference type="EMBL" id="JALJOR010000010">
    <property type="protein sequence ID" value="KAK9810092.1"/>
    <property type="molecule type" value="Genomic_DNA"/>
</dbReference>
<gene>
    <name evidence="14" type="ORF">WJX72_004681</name>
</gene>
<dbReference type="GO" id="GO:0004674">
    <property type="term" value="F:protein serine/threonine kinase activity"/>
    <property type="evidence" value="ECO:0007669"/>
    <property type="project" value="UniProtKB-KW"/>
</dbReference>
<dbReference type="PROSITE" id="PS50011">
    <property type="entry name" value="PROTEIN_KINASE_DOM"/>
    <property type="match status" value="1"/>
</dbReference>
<dbReference type="PROSITE" id="PS00108">
    <property type="entry name" value="PROTEIN_KINASE_ST"/>
    <property type="match status" value="1"/>
</dbReference>
<feature type="binding site" evidence="10">
    <location>
        <position position="59"/>
    </location>
    <ligand>
        <name>ATP</name>
        <dbReference type="ChEBI" id="CHEBI:30616"/>
    </ligand>
</feature>
<evidence type="ECO:0000256" key="1">
    <source>
        <dbReference type="ARBA" id="ARBA00010886"/>
    </source>
</evidence>
<keyword evidence="3 11" id="KW-0723">Serine/threonine-protein kinase</keyword>
<dbReference type="InterPro" id="IPR051131">
    <property type="entry name" value="NEK_Ser/Thr_kinase_NIMA"/>
</dbReference>
<dbReference type="InterPro" id="IPR000719">
    <property type="entry name" value="Prot_kinase_dom"/>
</dbReference>
<evidence type="ECO:0000256" key="5">
    <source>
        <dbReference type="ARBA" id="ARBA00022741"/>
    </source>
</evidence>
<feature type="domain" description="Protein kinase" evidence="13">
    <location>
        <begin position="30"/>
        <end position="285"/>
    </location>
</feature>
<dbReference type="InterPro" id="IPR017441">
    <property type="entry name" value="Protein_kinase_ATP_BS"/>
</dbReference>
<dbReference type="PROSITE" id="PS00107">
    <property type="entry name" value="PROTEIN_KINASE_ATP"/>
    <property type="match status" value="1"/>
</dbReference>
<evidence type="ECO:0000256" key="10">
    <source>
        <dbReference type="PROSITE-ProRule" id="PRU10141"/>
    </source>
</evidence>
<evidence type="ECO:0000256" key="2">
    <source>
        <dbReference type="ARBA" id="ARBA00012513"/>
    </source>
</evidence>
<dbReference type="SUPFAM" id="SSF56112">
    <property type="entry name" value="Protein kinase-like (PK-like)"/>
    <property type="match status" value="1"/>
</dbReference>
<dbReference type="InterPro" id="IPR001245">
    <property type="entry name" value="Ser-Thr/Tyr_kinase_cat_dom"/>
</dbReference>
<protein>
    <recommendedName>
        <fullName evidence="2">non-specific serine/threonine protein kinase</fullName>
        <ecNumber evidence="2">2.7.11.1</ecNumber>
    </recommendedName>
</protein>
<dbReference type="GO" id="GO:0005524">
    <property type="term" value="F:ATP binding"/>
    <property type="evidence" value="ECO:0007669"/>
    <property type="project" value="UniProtKB-UniRule"/>
</dbReference>
<keyword evidence="15" id="KW-1185">Reference proteome</keyword>
<feature type="compositionally biased region" description="Basic and acidic residues" evidence="12">
    <location>
        <begin position="329"/>
        <end position="343"/>
    </location>
</feature>
<dbReference type="Proteomes" id="UP001489004">
    <property type="component" value="Unassembled WGS sequence"/>
</dbReference>
<keyword evidence="5 10" id="KW-0547">Nucleotide-binding</keyword>
<evidence type="ECO:0000313" key="15">
    <source>
        <dbReference type="Proteomes" id="UP001489004"/>
    </source>
</evidence>
<dbReference type="Gene3D" id="1.10.510.10">
    <property type="entry name" value="Transferase(Phosphotransferase) domain 1"/>
    <property type="match status" value="1"/>
</dbReference>
<evidence type="ECO:0000256" key="8">
    <source>
        <dbReference type="ARBA" id="ARBA00047899"/>
    </source>
</evidence>
<dbReference type="AlphaFoldDB" id="A0AAW1PMM7"/>
<name>A0AAW1PMM7_9CHLO</name>
<keyword evidence="4" id="KW-0808">Transferase</keyword>
<dbReference type="FunFam" id="3.30.200.20:FF:000097">
    <property type="entry name" value="Probable serine/threonine-protein kinase nek1"/>
    <property type="match status" value="1"/>
</dbReference>
<evidence type="ECO:0000256" key="9">
    <source>
        <dbReference type="ARBA" id="ARBA00048679"/>
    </source>
</evidence>
<organism evidence="14 15">
    <name type="scientific">[Myrmecia] bisecta</name>
    <dbReference type="NCBI Taxonomy" id="41462"/>
    <lineage>
        <taxon>Eukaryota</taxon>
        <taxon>Viridiplantae</taxon>
        <taxon>Chlorophyta</taxon>
        <taxon>core chlorophytes</taxon>
        <taxon>Trebouxiophyceae</taxon>
        <taxon>Trebouxiales</taxon>
        <taxon>Trebouxiaceae</taxon>
        <taxon>Myrmecia</taxon>
    </lineage>
</organism>
<sequence length="355" mass="39974">MAAKGIHFEADGAEPEDQDASQQRELFTRFEVQKLLGKGSYGTVYRVKRLSDGGIYALKEADVKKMSQVERMDAVNEIRLLASVKHPNVIKYHEAFLDGNQLCIVMEYAPNGDLSRFIKKGNELKKAFPEEIIWRYFIQICQGLQSLHSNQIIHRDIKPMNIFVGDHDVVKVGDLGIAKMIKEGCAKTQIGTPHYMPPELWMNRPYSFSSDLWALGCLLYELMTYRVPFEAKSMGELRTKVLSGRYRPITPGKYTNDLIMLMQSLLQLNPARRPELDKILALPIVQKHMNGVPVKKAEKAPSEHNVYSTIKIPSDLRLLQGRLPAAEYEGEKGHGKPDADGVIKAKHAPPAAVGH</sequence>
<feature type="region of interest" description="Disordered" evidence="12">
    <location>
        <begin position="1"/>
        <end position="21"/>
    </location>
</feature>
<comment type="catalytic activity">
    <reaction evidence="8">
        <text>L-threonyl-[protein] + ATP = O-phospho-L-threonyl-[protein] + ADP + H(+)</text>
        <dbReference type="Rhea" id="RHEA:46608"/>
        <dbReference type="Rhea" id="RHEA-COMP:11060"/>
        <dbReference type="Rhea" id="RHEA-COMP:11605"/>
        <dbReference type="ChEBI" id="CHEBI:15378"/>
        <dbReference type="ChEBI" id="CHEBI:30013"/>
        <dbReference type="ChEBI" id="CHEBI:30616"/>
        <dbReference type="ChEBI" id="CHEBI:61977"/>
        <dbReference type="ChEBI" id="CHEBI:456216"/>
        <dbReference type="EC" id="2.7.11.1"/>
    </reaction>
</comment>